<evidence type="ECO:0000313" key="7">
    <source>
        <dbReference type="Proteomes" id="UP000261210"/>
    </source>
</evidence>
<dbReference type="SUPFAM" id="SSF47413">
    <property type="entry name" value="lambda repressor-like DNA-binding domains"/>
    <property type="match status" value="1"/>
</dbReference>
<sequence length="106" mass="12369">MENSMKSIAQRLEEHSSPTPSKWRELFDFLETNKSWLRHSQNIAMLMLDRMEELGMSQKQLAEKMNCSPQYISKVLRGRENLSLETLTKIENALEISIIKEEPMAV</sequence>
<dbReference type="Proteomes" id="UP000434604">
    <property type="component" value="Unassembled WGS sequence"/>
</dbReference>
<dbReference type="EMBL" id="WDES01000056">
    <property type="protein sequence ID" value="KAB6081768.1"/>
    <property type="molecule type" value="Genomic_DNA"/>
</dbReference>
<evidence type="ECO:0000313" key="3">
    <source>
        <dbReference type="EMBL" id="KAB6081768.1"/>
    </source>
</evidence>
<reference evidence="8 9" key="2">
    <citation type="journal article" date="2019" name="Nat. Med.">
        <title>A library of human gut bacterial isolates paired with longitudinal multiomics data enables mechanistic microbiome research.</title>
        <authorList>
            <person name="Poyet M."/>
            <person name="Groussin M."/>
            <person name="Gibbons S.M."/>
            <person name="Avila-Pacheco J."/>
            <person name="Jiang X."/>
            <person name="Kearney S.M."/>
            <person name="Perrotta A.R."/>
            <person name="Berdy B."/>
            <person name="Zhao S."/>
            <person name="Lieberman T.D."/>
            <person name="Swanson P.K."/>
            <person name="Smith M."/>
            <person name="Roesemann S."/>
            <person name="Alexander J.E."/>
            <person name="Rich S.A."/>
            <person name="Livny J."/>
            <person name="Vlamakis H."/>
            <person name="Clish C."/>
            <person name="Bullock K."/>
            <person name="Deik A."/>
            <person name="Scott J."/>
            <person name="Pierce K.A."/>
            <person name="Xavier R.J."/>
            <person name="Alm E.J."/>
        </authorList>
    </citation>
    <scope>NUCLEOTIDE SEQUENCE [LARGE SCALE GENOMIC DNA]</scope>
    <source>
        <strain evidence="4 8">BIOML-A58</strain>
        <strain evidence="3 9">BIOML-A74</strain>
    </source>
</reference>
<dbReference type="EMBL" id="QSQU01000003">
    <property type="protein sequence ID" value="RGK66893.1"/>
    <property type="molecule type" value="Genomic_DNA"/>
</dbReference>
<feature type="compositionally biased region" description="Basic and acidic residues" evidence="1">
    <location>
        <begin position="11"/>
        <end position="20"/>
    </location>
</feature>
<evidence type="ECO:0000313" key="9">
    <source>
        <dbReference type="Proteomes" id="UP000435059"/>
    </source>
</evidence>
<dbReference type="EMBL" id="JAIWYE010000033">
    <property type="protein sequence ID" value="MCA4705639.1"/>
    <property type="molecule type" value="Genomic_DNA"/>
</dbReference>
<dbReference type="Gene3D" id="1.10.260.40">
    <property type="entry name" value="lambda repressor-like DNA-binding domains"/>
    <property type="match status" value="1"/>
</dbReference>
<dbReference type="Proteomes" id="UP001198461">
    <property type="component" value="Unassembled WGS sequence"/>
</dbReference>
<feature type="domain" description="HTH cro/C1-type" evidence="2">
    <location>
        <begin position="47"/>
        <end position="101"/>
    </location>
</feature>
<dbReference type="Pfam" id="PF01381">
    <property type="entry name" value="HTH_3"/>
    <property type="match status" value="1"/>
</dbReference>
<dbReference type="PROSITE" id="PS50943">
    <property type="entry name" value="HTH_CROC1"/>
    <property type="match status" value="1"/>
</dbReference>
<evidence type="ECO:0000259" key="2">
    <source>
        <dbReference type="PROSITE" id="PS50943"/>
    </source>
</evidence>
<keyword evidence="9" id="KW-1185">Reference proteome</keyword>
<dbReference type="CDD" id="cd00093">
    <property type="entry name" value="HTH_XRE"/>
    <property type="match status" value="1"/>
</dbReference>
<gene>
    <name evidence="6" type="ORF">DXD03_03240</name>
    <name evidence="4" type="ORF">GA398_16980</name>
    <name evidence="3" type="ORF">GA574_23750</name>
    <name evidence="5" type="ORF">LD004_18725</name>
</gene>
<proteinExistence type="predicted"/>
<evidence type="ECO:0000313" key="5">
    <source>
        <dbReference type="EMBL" id="MCA4705639.1"/>
    </source>
</evidence>
<dbReference type="InterPro" id="IPR001387">
    <property type="entry name" value="Cro/C1-type_HTH"/>
</dbReference>
<evidence type="ECO:0000313" key="4">
    <source>
        <dbReference type="EMBL" id="KAB6145698.1"/>
    </source>
</evidence>
<dbReference type="Proteomes" id="UP000261210">
    <property type="component" value="Unassembled WGS sequence"/>
</dbReference>
<dbReference type="InterPro" id="IPR010982">
    <property type="entry name" value="Lambda_DNA-bd_dom_sf"/>
</dbReference>
<comment type="caution">
    <text evidence="6">The sequence shown here is derived from an EMBL/GenBank/DDBJ whole genome shotgun (WGS) entry which is preliminary data.</text>
</comment>
<reference evidence="5" key="3">
    <citation type="submission" date="2023-08" db="EMBL/GenBank/DDBJ databases">
        <title>Mucin Metabolism Genes Underlie the Key Renovations of Bacteroides xylanisolvens Genomes in Captive Great Apes.</title>
        <authorList>
            <person name="Nishida A.H."/>
        </authorList>
    </citation>
    <scope>NUCLEOTIDE SEQUENCE</scope>
    <source>
        <strain evidence="5">P13.H9</strain>
    </source>
</reference>
<evidence type="ECO:0000256" key="1">
    <source>
        <dbReference type="SAM" id="MobiDB-lite"/>
    </source>
</evidence>
<organism evidence="6 7">
    <name type="scientific">Bacteroides xylanisolvens</name>
    <dbReference type="NCBI Taxonomy" id="371601"/>
    <lineage>
        <taxon>Bacteria</taxon>
        <taxon>Pseudomonadati</taxon>
        <taxon>Bacteroidota</taxon>
        <taxon>Bacteroidia</taxon>
        <taxon>Bacteroidales</taxon>
        <taxon>Bacteroidaceae</taxon>
        <taxon>Bacteroides</taxon>
    </lineage>
</organism>
<dbReference type="RefSeq" id="WP_008650659.1">
    <property type="nucleotide sequence ID" value="NZ_CAKOCS010000015.1"/>
</dbReference>
<evidence type="ECO:0000313" key="8">
    <source>
        <dbReference type="Proteomes" id="UP000434604"/>
    </source>
</evidence>
<dbReference type="GO" id="GO:0003677">
    <property type="term" value="F:DNA binding"/>
    <property type="evidence" value="ECO:0007669"/>
    <property type="project" value="InterPro"/>
</dbReference>
<feature type="region of interest" description="Disordered" evidence="1">
    <location>
        <begin position="1"/>
        <end position="20"/>
    </location>
</feature>
<dbReference type="Proteomes" id="UP000435059">
    <property type="component" value="Unassembled WGS sequence"/>
</dbReference>
<name>A0A3E4NNM0_9BACE</name>
<evidence type="ECO:0000313" key="6">
    <source>
        <dbReference type="EMBL" id="RGK66893.1"/>
    </source>
</evidence>
<protein>
    <submittedName>
        <fullName evidence="6">Helix-turn-helix domain-containing protein</fullName>
    </submittedName>
</protein>
<dbReference type="EMBL" id="WDED01000028">
    <property type="protein sequence ID" value="KAB6145698.1"/>
    <property type="molecule type" value="Genomic_DNA"/>
</dbReference>
<dbReference type="AlphaFoldDB" id="A0A3E4NNM0"/>
<accession>A0A3E4NNM0</accession>
<dbReference type="SMART" id="SM00530">
    <property type="entry name" value="HTH_XRE"/>
    <property type="match status" value="1"/>
</dbReference>
<reference evidence="6 7" key="1">
    <citation type="submission" date="2018-08" db="EMBL/GenBank/DDBJ databases">
        <title>A genome reference for cultivated species of the human gut microbiota.</title>
        <authorList>
            <person name="Zou Y."/>
            <person name="Xue W."/>
            <person name="Luo G."/>
        </authorList>
    </citation>
    <scope>NUCLEOTIDE SEQUENCE [LARGE SCALE GENOMIC DNA]</scope>
    <source>
        <strain evidence="6 7">TF10-34</strain>
    </source>
</reference>